<gene>
    <name evidence="3" type="ORF">NX02_05050</name>
</gene>
<evidence type="ECO:0000256" key="1">
    <source>
        <dbReference type="SAM" id="Phobius"/>
    </source>
</evidence>
<feature type="chain" id="PRO_5004785124" description="Glycine zipper domain-containing protein" evidence="2">
    <location>
        <begin position="22"/>
        <end position="222"/>
    </location>
</feature>
<reference evidence="3 4" key="1">
    <citation type="submission" date="2013-07" db="EMBL/GenBank/DDBJ databases">
        <title>Completed genome of Sphingomonas sanxanigenens NX02.</title>
        <authorList>
            <person name="Ma T."/>
            <person name="Huang H."/>
            <person name="Wu M."/>
            <person name="Li X."/>
            <person name="Li G."/>
        </authorList>
    </citation>
    <scope>NUCLEOTIDE SEQUENCE [LARGE SCALE GENOMIC DNA]</scope>
    <source>
        <strain evidence="3 4">NX02</strain>
    </source>
</reference>
<dbReference type="EMBL" id="CP006644">
    <property type="protein sequence ID" value="AHE52751.1"/>
    <property type="molecule type" value="Genomic_DNA"/>
</dbReference>
<sequence>MRTACSAVLCAVLIVPTGTFAQTDAAPAVVAATPAVTDAAPQGGTRYLADSVSPFGPASVGEAERAALTMPNIAFQPTGEEAKDFDKYYVFHRPGTDFASAYADISECDGYARGLTSGVTYMETPYPYAGTLGGAIGGAIGNAMAAAIFGSAEKRRMRRVNMRQCMNYKGYERYGLPKPLWEAFNFEEGLSGVKEEERQRCLRQQALVASATNAPQGGGLGL</sequence>
<keyword evidence="4" id="KW-1185">Reference proteome</keyword>
<dbReference type="eggNOG" id="ENOG50301PT">
    <property type="taxonomic scope" value="Bacteria"/>
</dbReference>
<dbReference type="Proteomes" id="UP000018851">
    <property type="component" value="Chromosome"/>
</dbReference>
<keyword evidence="1" id="KW-1133">Transmembrane helix</keyword>
<feature type="signal peptide" evidence="2">
    <location>
        <begin position="1"/>
        <end position="21"/>
    </location>
</feature>
<dbReference type="PATRIC" id="fig|1123269.5.peg.982"/>
<feature type="transmembrane region" description="Helical" evidence="1">
    <location>
        <begin position="126"/>
        <end position="149"/>
    </location>
</feature>
<keyword evidence="1" id="KW-0812">Transmembrane</keyword>
<keyword evidence="1" id="KW-0472">Membrane</keyword>
<dbReference type="AlphaFoldDB" id="W0A6P2"/>
<evidence type="ECO:0000256" key="2">
    <source>
        <dbReference type="SAM" id="SignalP"/>
    </source>
</evidence>
<organism evidence="3 4">
    <name type="scientific">Sphingomonas sanxanigenens DSM 19645 = NX02</name>
    <dbReference type="NCBI Taxonomy" id="1123269"/>
    <lineage>
        <taxon>Bacteria</taxon>
        <taxon>Pseudomonadati</taxon>
        <taxon>Pseudomonadota</taxon>
        <taxon>Alphaproteobacteria</taxon>
        <taxon>Sphingomonadales</taxon>
        <taxon>Sphingomonadaceae</taxon>
        <taxon>Sphingomonas</taxon>
    </lineage>
</organism>
<keyword evidence="2" id="KW-0732">Signal</keyword>
<dbReference type="HOGENOM" id="CLU_1244668_0_0_5"/>
<proteinExistence type="predicted"/>
<dbReference type="OrthoDB" id="7390991at2"/>
<accession>W0A6P2</accession>
<name>W0A6P2_9SPHN</name>
<protein>
    <recommendedName>
        <fullName evidence="5">Glycine zipper domain-containing protein</fullName>
    </recommendedName>
</protein>
<evidence type="ECO:0000313" key="4">
    <source>
        <dbReference type="Proteomes" id="UP000018851"/>
    </source>
</evidence>
<evidence type="ECO:0000313" key="3">
    <source>
        <dbReference type="EMBL" id="AHE52751.1"/>
    </source>
</evidence>
<dbReference type="STRING" id="1123269.NX02_05050"/>
<dbReference type="KEGG" id="ssan:NX02_05050"/>
<evidence type="ECO:0008006" key="5">
    <source>
        <dbReference type="Google" id="ProtNLM"/>
    </source>
</evidence>